<protein>
    <submittedName>
        <fullName evidence="8">Histone acetyltransferases subunit 3-domain-containing protein</fullName>
    </submittedName>
</protein>
<keyword evidence="6" id="KW-0175">Coiled coil</keyword>
<dbReference type="RefSeq" id="XP_040725351.1">
    <property type="nucleotide sequence ID" value="XM_040869266.1"/>
</dbReference>
<dbReference type="GO" id="GO:0005634">
    <property type="term" value="C:nucleus"/>
    <property type="evidence" value="ECO:0007669"/>
    <property type="project" value="UniProtKB-SubCell"/>
</dbReference>
<evidence type="ECO:0000256" key="2">
    <source>
        <dbReference type="ARBA" id="ARBA00005330"/>
    </source>
</evidence>
<comment type="similarity">
    <text evidence="2">Belongs to the NGG1 family.</text>
</comment>
<comment type="subcellular location">
    <subcellularLocation>
        <location evidence="1">Nucleus</location>
    </subcellularLocation>
</comment>
<dbReference type="GeneID" id="63785865"/>
<feature type="region of interest" description="Disordered" evidence="7">
    <location>
        <begin position="119"/>
        <end position="142"/>
    </location>
</feature>
<dbReference type="STRING" id="56484.A0A1Y2FEV1"/>
<dbReference type="PANTHER" id="PTHR13556:SF2">
    <property type="entry name" value="TRANSCRIPTIONAL ADAPTER 3"/>
    <property type="match status" value="1"/>
</dbReference>
<evidence type="ECO:0000256" key="4">
    <source>
        <dbReference type="ARBA" id="ARBA00023163"/>
    </source>
</evidence>
<dbReference type="OrthoDB" id="1232at2759"/>
<dbReference type="InterPro" id="IPR019340">
    <property type="entry name" value="Histone_AcTrfase_su3"/>
</dbReference>
<evidence type="ECO:0000256" key="5">
    <source>
        <dbReference type="ARBA" id="ARBA00023242"/>
    </source>
</evidence>
<dbReference type="Pfam" id="PF10198">
    <property type="entry name" value="Ada3"/>
    <property type="match status" value="1"/>
</dbReference>
<evidence type="ECO:0000313" key="8">
    <source>
        <dbReference type="EMBL" id="ORY82480.1"/>
    </source>
</evidence>
<keyword evidence="8" id="KW-0808">Transferase</keyword>
<dbReference type="GO" id="GO:0000124">
    <property type="term" value="C:SAGA complex"/>
    <property type="evidence" value="ECO:0007669"/>
    <property type="project" value="TreeGrafter"/>
</dbReference>
<keyword evidence="9" id="KW-1185">Reference proteome</keyword>
<keyword evidence="5" id="KW-0539">Nucleus</keyword>
<evidence type="ECO:0000256" key="3">
    <source>
        <dbReference type="ARBA" id="ARBA00023015"/>
    </source>
</evidence>
<organism evidence="8 9">
    <name type="scientific">Protomyces lactucae-debilis</name>
    <dbReference type="NCBI Taxonomy" id="2754530"/>
    <lineage>
        <taxon>Eukaryota</taxon>
        <taxon>Fungi</taxon>
        <taxon>Dikarya</taxon>
        <taxon>Ascomycota</taxon>
        <taxon>Taphrinomycotina</taxon>
        <taxon>Taphrinomycetes</taxon>
        <taxon>Taphrinales</taxon>
        <taxon>Protomycetaceae</taxon>
        <taxon>Protomyces</taxon>
    </lineage>
</organism>
<evidence type="ECO:0000313" key="9">
    <source>
        <dbReference type="Proteomes" id="UP000193685"/>
    </source>
</evidence>
<sequence length="488" mass="53859">MTRISVPILTDLKEELDLPEGLNAVIAQSTVPPSAELNALNASLADLAASAQARADALKRDIELLQQHYLSLKQKVKRDKEKADRLAAEAAVAELAEADAQTDSKRSAVSAARHEFDEDIIKSEAASPGRTQASRRPGSAERQIDAMLPSEDRAAPIHAAHSGDIAEMQRRLGVAAYPTVDLTPLLPGKPSEDDYTKGKVPNQIAITTFYTSIEPHFRPFTEEDLGWLRDKGDQLGPFIIPPLGPHYTEVWNEMDETPPPKAEVSQRPKESAEALNDDNVFADAVSCGPLTSRLISALLKEEGAAQRPAEEEPEKDKELRAAPFKMDYAEVEEKLAGELSFIGLLESRPIDWNQTSDDEISANLRMLQAELKTQSTLNAARKRKLMELTTDEMAKDEYTTILDDLDKQVEQAFLKRSRSIKAKKKRITGEKGVAVNKVGMGASMRSQMDKRQKWITKIGSVVKKESTMAPPGYFDSVNVAEDDEEEES</sequence>
<dbReference type="PANTHER" id="PTHR13556">
    <property type="entry name" value="TRANSCRIPTIONAL ADAPTER 3-RELATED"/>
    <property type="match status" value="1"/>
</dbReference>
<proteinExistence type="inferred from homology"/>
<feature type="coiled-coil region" evidence="6">
    <location>
        <begin position="41"/>
        <end position="89"/>
    </location>
</feature>
<dbReference type="Proteomes" id="UP000193685">
    <property type="component" value="Unassembled WGS sequence"/>
</dbReference>
<gene>
    <name evidence="8" type="ORF">BCR37DRAFT_379481</name>
</gene>
<reference evidence="8 9" key="1">
    <citation type="submission" date="2016-07" db="EMBL/GenBank/DDBJ databases">
        <title>Pervasive Adenine N6-methylation of Active Genes in Fungi.</title>
        <authorList>
            <consortium name="DOE Joint Genome Institute"/>
            <person name="Mondo S.J."/>
            <person name="Dannebaum R.O."/>
            <person name="Kuo R.C."/>
            <person name="Labutti K."/>
            <person name="Haridas S."/>
            <person name="Kuo A."/>
            <person name="Salamov A."/>
            <person name="Ahrendt S.R."/>
            <person name="Lipzen A."/>
            <person name="Sullivan W."/>
            <person name="Andreopoulos W.B."/>
            <person name="Clum A."/>
            <person name="Lindquist E."/>
            <person name="Daum C."/>
            <person name="Ramamoorthy G.K."/>
            <person name="Gryganskyi A."/>
            <person name="Culley D."/>
            <person name="Magnuson J.K."/>
            <person name="James T.Y."/>
            <person name="O'Malley M.A."/>
            <person name="Stajich J.E."/>
            <person name="Spatafora J.W."/>
            <person name="Visel A."/>
            <person name="Grigoriev I.V."/>
        </authorList>
    </citation>
    <scope>NUCLEOTIDE SEQUENCE [LARGE SCALE GENOMIC DNA]</scope>
    <source>
        <strain evidence="8 9">12-1054</strain>
    </source>
</reference>
<dbReference type="EMBL" id="MCFI01000009">
    <property type="protein sequence ID" value="ORY82480.1"/>
    <property type="molecule type" value="Genomic_DNA"/>
</dbReference>
<feature type="region of interest" description="Disordered" evidence="7">
    <location>
        <begin position="254"/>
        <end position="273"/>
    </location>
</feature>
<dbReference type="GO" id="GO:0006357">
    <property type="term" value="P:regulation of transcription by RNA polymerase II"/>
    <property type="evidence" value="ECO:0007669"/>
    <property type="project" value="TreeGrafter"/>
</dbReference>
<evidence type="ECO:0000256" key="7">
    <source>
        <dbReference type="SAM" id="MobiDB-lite"/>
    </source>
</evidence>
<dbReference type="AlphaFoldDB" id="A0A1Y2FEV1"/>
<accession>A0A1Y2FEV1</accession>
<keyword evidence="3" id="KW-0805">Transcription regulation</keyword>
<name>A0A1Y2FEV1_PROLT</name>
<evidence type="ECO:0000256" key="6">
    <source>
        <dbReference type="SAM" id="Coils"/>
    </source>
</evidence>
<dbReference type="GO" id="GO:0003713">
    <property type="term" value="F:transcription coactivator activity"/>
    <property type="evidence" value="ECO:0007669"/>
    <property type="project" value="TreeGrafter"/>
</dbReference>
<comment type="caution">
    <text evidence="8">The sequence shown here is derived from an EMBL/GenBank/DDBJ whole genome shotgun (WGS) entry which is preliminary data.</text>
</comment>
<dbReference type="GO" id="GO:0016740">
    <property type="term" value="F:transferase activity"/>
    <property type="evidence" value="ECO:0007669"/>
    <property type="project" value="UniProtKB-KW"/>
</dbReference>
<keyword evidence="4" id="KW-0804">Transcription</keyword>
<evidence type="ECO:0000256" key="1">
    <source>
        <dbReference type="ARBA" id="ARBA00004123"/>
    </source>
</evidence>